<dbReference type="OrthoDB" id="2939938at2"/>
<protein>
    <recommendedName>
        <fullName evidence="1">HipA-like kinase domain-containing protein</fullName>
    </recommendedName>
</protein>
<reference evidence="2 5" key="2">
    <citation type="submission" date="2021-08" db="EMBL/GenBank/DDBJ databases">
        <title>Complete genome sequence of the strain Aneurinibacillus thermoaerophilus CCM 8960.</title>
        <authorList>
            <person name="Musilova J."/>
            <person name="Kourilova X."/>
            <person name="Pernicova I."/>
            <person name="Bezdicek M."/>
            <person name="Lengerova M."/>
            <person name="Obruca S."/>
            <person name="Sedlar K."/>
        </authorList>
    </citation>
    <scope>NUCLEOTIDE SEQUENCE [LARGE SCALE GENOMIC DNA]</scope>
    <source>
        <strain evidence="2 5">CCM 8960</strain>
    </source>
</reference>
<keyword evidence="5" id="KW-1185">Reference proteome</keyword>
<dbReference type="Proteomes" id="UP000826616">
    <property type="component" value="Chromosome"/>
</dbReference>
<evidence type="ECO:0000313" key="4">
    <source>
        <dbReference type="Proteomes" id="UP000198956"/>
    </source>
</evidence>
<name>A0A1G7Y261_ANETH</name>
<dbReference type="Proteomes" id="UP000198956">
    <property type="component" value="Unassembled WGS sequence"/>
</dbReference>
<reference evidence="3 4" key="1">
    <citation type="submission" date="2016-10" db="EMBL/GenBank/DDBJ databases">
        <authorList>
            <person name="de Groot N.N."/>
        </authorList>
    </citation>
    <scope>NUCLEOTIDE SEQUENCE [LARGE SCALE GENOMIC DNA]</scope>
    <source>
        <strain evidence="3 4">L 420-91</strain>
    </source>
</reference>
<dbReference type="GeneID" id="97141750"/>
<dbReference type="InterPro" id="IPR046748">
    <property type="entry name" value="HipA_2"/>
</dbReference>
<feature type="domain" description="HipA-like kinase" evidence="1">
    <location>
        <begin position="10"/>
        <end position="238"/>
    </location>
</feature>
<gene>
    <name evidence="2" type="ORF">K3F53_10250</name>
    <name evidence="3" type="ORF">SAMN04489735_100584</name>
</gene>
<organism evidence="3 4">
    <name type="scientific">Aneurinibacillus thermoaerophilus</name>
    <dbReference type="NCBI Taxonomy" id="143495"/>
    <lineage>
        <taxon>Bacteria</taxon>
        <taxon>Bacillati</taxon>
        <taxon>Bacillota</taxon>
        <taxon>Bacilli</taxon>
        <taxon>Bacillales</taxon>
        <taxon>Paenibacillaceae</taxon>
        <taxon>Aneurinibacillus group</taxon>
        <taxon>Aneurinibacillus</taxon>
    </lineage>
</organism>
<dbReference type="EMBL" id="FNDE01000005">
    <property type="protein sequence ID" value="SDG90582.1"/>
    <property type="molecule type" value="Genomic_DNA"/>
</dbReference>
<dbReference type="RefSeq" id="WP_091260045.1">
    <property type="nucleotide sequence ID" value="NZ_CP080764.1"/>
</dbReference>
<evidence type="ECO:0000313" key="5">
    <source>
        <dbReference type="Proteomes" id="UP000826616"/>
    </source>
</evidence>
<evidence type="ECO:0000313" key="3">
    <source>
        <dbReference type="EMBL" id="SDG90582.1"/>
    </source>
</evidence>
<sequence length="276" mass="31918">MTTITAARYIRPMRTGFCRPQLFECDDGNQYVIKFMSNPQGIRILPNELIAYRLGKLLHLPVVEGKIIYIPEQLIVTTPDLSPFHLTPGPHFGSVFYPNAIHATNDSISKCANLCQVPLIIVFDYWINNNDRAGSSANFIVTREDVWTLRLIDHGSCFYGAGWTSDILRQNSCHIEAYWGEVYERFVPFIDGPRPFDEALALLESLSRTQIEEAVIDIPEEWEVSQDELHVLTEHLIQRQSHVREAIEQLKPYFLIWSSAVDFFEHNEIRPERRKK</sequence>
<dbReference type="AlphaFoldDB" id="A0A1G7Y261"/>
<evidence type="ECO:0000313" key="2">
    <source>
        <dbReference type="EMBL" id="QYY41331.1"/>
    </source>
</evidence>
<evidence type="ECO:0000259" key="1">
    <source>
        <dbReference type="Pfam" id="PF20613"/>
    </source>
</evidence>
<accession>A0A1G7Y261</accession>
<proteinExistence type="predicted"/>
<dbReference type="Pfam" id="PF20613">
    <property type="entry name" value="HipA_2"/>
    <property type="match status" value="1"/>
</dbReference>
<dbReference type="EMBL" id="CP080764">
    <property type="protein sequence ID" value="QYY41331.1"/>
    <property type="molecule type" value="Genomic_DNA"/>
</dbReference>